<feature type="transmembrane region" description="Helical" evidence="1">
    <location>
        <begin position="51"/>
        <end position="70"/>
    </location>
</feature>
<dbReference type="GO" id="GO:0016705">
    <property type="term" value="F:oxidoreductase activity, acting on paired donors, with incorporation or reduction of molecular oxygen"/>
    <property type="evidence" value="ECO:0007669"/>
    <property type="project" value="InterPro"/>
</dbReference>
<keyword evidence="1" id="KW-0812">Transmembrane</keyword>
<dbReference type="Gene3D" id="3.20.20.30">
    <property type="entry name" value="Luciferase-like domain"/>
    <property type="match status" value="1"/>
</dbReference>
<comment type="caution">
    <text evidence="3">The sequence shown here is derived from an EMBL/GenBank/DDBJ whole genome shotgun (WGS) entry which is preliminary data.</text>
</comment>
<evidence type="ECO:0000256" key="1">
    <source>
        <dbReference type="SAM" id="Phobius"/>
    </source>
</evidence>
<accession>A0A563EN69</accession>
<dbReference type="EMBL" id="VOBR01000019">
    <property type="protein sequence ID" value="TWP48575.1"/>
    <property type="molecule type" value="Genomic_DNA"/>
</dbReference>
<evidence type="ECO:0000313" key="4">
    <source>
        <dbReference type="Proteomes" id="UP000316639"/>
    </source>
</evidence>
<name>A0A563EN69_9PSEU</name>
<dbReference type="Proteomes" id="UP000316639">
    <property type="component" value="Unassembled WGS sequence"/>
</dbReference>
<protein>
    <submittedName>
        <fullName evidence="3">LLM class flavin-dependent oxidoreductase</fullName>
    </submittedName>
</protein>
<dbReference type="CDD" id="cd00347">
    <property type="entry name" value="Flavin_utilizing_monoxygenases"/>
    <property type="match status" value="1"/>
</dbReference>
<dbReference type="AlphaFoldDB" id="A0A563EN69"/>
<evidence type="ECO:0000259" key="2">
    <source>
        <dbReference type="Pfam" id="PF00296"/>
    </source>
</evidence>
<reference evidence="3 4" key="1">
    <citation type="submission" date="2019-07" db="EMBL/GenBank/DDBJ databases">
        <title>Lentzea xizangensis sp. nov., isolated from Qinghai-Tibetan Plateau Soils.</title>
        <authorList>
            <person name="Huang J."/>
        </authorList>
    </citation>
    <scope>NUCLEOTIDE SEQUENCE [LARGE SCALE GENOMIC DNA]</scope>
    <source>
        <strain evidence="3 4">FXJ1.1311</strain>
    </source>
</reference>
<dbReference type="OrthoDB" id="5241801at2"/>
<keyword evidence="4" id="KW-1185">Reference proteome</keyword>
<proteinExistence type="predicted"/>
<dbReference type="InterPro" id="IPR036661">
    <property type="entry name" value="Luciferase-like_sf"/>
</dbReference>
<feature type="domain" description="Luciferase-like" evidence="2">
    <location>
        <begin position="12"/>
        <end position="60"/>
    </location>
</feature>
<evidence type="ECO:0000313" key="3">
    <source>
        <dbReference type="EMBL" id="TWP48575.1"/>
    </source>
</evidence>
<dbReference type="Pfam" id="PF00296">
    <property type="entry name" value="Bac_luciferase"/>
    <property type="match status" value="1"/>
</dbReference>
<gene>
    <name evidence="3" type="ORF">FKR81_26955</name>
</gene>
<keyword evidence="1" id="KW-1133">Transmembrane helix</keyword>
<keyword evidence="1" id="KW-0472">Membrane</keyword>
<organism evidence="3 4">
    <name type="scientific">Lentzea tibetensis</name>
    <dbReference type="NCBI Taxonomy" id="2591470"/>
    <lineage>
        <taxon>Bacteria</taxon>
        <taxon>Bacillati</taxon>
        <taxon>Actinomycetota</taxon>
        <taxon>Actinomycetes</taxon>
        <taxon>Pseudonocardiales</taxon>
        <taxon>Pseudonocardiaceae</taxon>
        <taxon>Lentzea</taxon>
    </lineage>
</organism>
<sequence>MLRVVASTRSATVRRDCVDEAVLAEEAGFDRVWAVEHHGLRHHAHMSAPEIFLTIATAAAYGVGALVLGFGGPDHIRELRGTYDKAIGEHLVSTEVNDHFAALCPTVVLPDRDRAREVGLRGQRFFVIPRFRW</sequence>
<dbReference type="SUPFAM" id="SSF51679">
    <property type="entry name" value="Bacterial luciferase-like"/>
    <property type="match status" value="2"/>
</dbReference>
<dbReference type="InterPro" id="IPR011251">
    <property type="entry name" value="Luciferase-like_dom"/>
</dbReference>